<dbReference type="FunFam" id="3.30.160.60:FF:000446">
    <property type="entry name" value="Zinc finger protein"/>
    <property type="match status" value="1"/>
</dbReference>
<feature type="domain" description="C2H2-type" evidence="8">
    <location>
        <begin position="263"/>
        <end position="290"/>
    </location>
</feature>
<accession>A0A9J6C0I1</accession>
<dbReference type="Proteomes" id="UP001107558">
    <property type="component" value="Chromosome 2"/>
</dbReference>
<dbReference type="Pfam" id="PF13912">
    <property type="entry name" value="zf-C2H2_6"/>
    <property type="match status" value="1"/>
</dbReference>
<comment type="subcellular location">
    <subcellularLocation>
        <location evidence="1">Nucleus</location>
    </subcellularLocation>
</comment>
<keyword evidence="2" id="KW-0479">Metal-binding</keyword>
<evidence type="ECO:0000313" key="10">
    <source>
        <dbReference type="Proteomes" id="UP001107558"/>
    </source>
</evidence>
<dbReference type="Gene3D" id="3.30.160.60">
    <property type="entry name" value="Classic Zinc Finger"/>
    <property type="match status" value="5"/>
</dbReference>
<dbReference type="GO" id="GO:0005634">
    <property type="term" value="C:nucleus"/>
    <property type="evidence" value="ECO:0007669"/>
    <property type="project" value="UniProtKB-SubCell"/>
</dbReference>
<dbReference type="InterPro" id="IPR036236">
    <property type="entry name" value="Znf_C2H2_sf"/>
</dbReference>
<dbReference type="Pfam" id="PF12874">
    <property type="entry name" value="zf-met"/>
    <property type="match status" value="1"/>
</dbReference>
<dbReference type="AlphaFoldDB" id="A0A9J6C0I1"/>
<dbReference type="EMBL" id="JADBJN010000002">
    <property type="protein sequence ID" value="KAG5675721.1"/>
    <property type="molecule type" value="Genomic_DNA"/>
</dbReference>
<dbReference type="OrthoDB" id="8117402at2759"/>
<evidence type="ECO:0000256" key="3">
    <source>
        <dbReference type="ARBA" id="ARBA00022737"/>
    </source>
</evidence>
<keyword evidence="3" id="KW-0677">Repeat</keyword>
<feature type="domain" description="C2H2-type" evidence="8">
    <location>
        <begin position="291"/>
        <end position="318"/>
    </location>
</feature>
<evidence type="ECO:0000256" key="4">
    <source>
        <dbReference type="ARBA" id="ARBA00022771"/>
    </source>
</evidence>
<dbReference type="SUPFAM" id="SSF57667">
    <property type="entry name" value="beta-beta-alpha zinc fingers"/>
    <property type="match status" value="4"/>
</dbReference>
<evidence type="ECO:0000313" key="9">
    <source>
        <dbReference type="EMBL" id="KAG5675721.1"/>
    </source>
</evidence>
<dbReference type="InterPro" id="IPR012934">
    <property type="entry name" value="Znf_AD"/>
</dbReference>
<keyword evidence="6" id="KW-0539">Nucleus</keyword>
<evidence type="ECO:0000256" key="7">
    <source>
        <dbReference type="PROSITE-ProRule" id="PRU00042"/>
    </source>
</evidence>
<dbReference type="SMART" id="SM00355">
    <property type="entry name" value="ZnF_C2H2"/>
    <property type="match status" value="8"/>
</dbReference>
<dbReference type="GO" id="GO:0008270">
    <property type="term" value="F:zinc ion binding"/>
    <property type="evidence" value="ECO:0007669"/>
    <property type="project" value="UniProtKB-KW"/>
</dbReference>
<dbReference type="SMART" id="SM00868">
    <property type="entry name" value="zf-AD"/>
    <property type="match status" value="1"/>
</dbReference>
<dbReference type="InterPro" id="IPR013087">
    <property type="entry name" value="Znf_C2H2_type"/>
</dbReference>
<keyword evidence="4 7" id="KW-0863">Zinc-finger</keyword>
<organism evidence="9 10">
    <name type="scientific">Polypedilum vanderplanki</name>
    <name type="common">Sleeping chironomid midge</name>
    <dbReference type="NCBI Taxonomy" id="319348"/>
    <lineage>
        <taxon>Eukaryota</taxon>
        <taxon>Metazoa</taxon>
        <taxon>Ecdysozoa</taxon>
        <taxon>Arthropoda</taxon>
        <taxon>Hexapoda</taxon>
        <taxon>Insecta</taxon>
        <taxon>Pterygota</taxon>
        <taxon>Neoptera</taxon>
        <taxon>Endopterygota</taxon>
        <taxon>Diptera</taxon>
        <taxon>Nematocera</taxon>
        <taxon>Chironomoidea</taxon>
        <taxon>Chironomidae</taxon>
        <taxon>Chironominae</taxon>
        <taxon>Polypedilum</taxon>
        <taxon>Polypedilum</taxon>
    </lineage>
</organism>
<feature type="domain" description="C2H2-type" evidence="8">
    <location>
        <begin position="235"/>
        <end position="262"/>
    </location>
</feature>
<feature type="domain" description="C2H2-type" evidence="8">
    <location>
        <begin position="318"/>
        <end position="342"/>
    </location>
</feature>
<gene>
    <name evidence="9" type="ORF">PVAND_005602</name>
</gene>
<proteinExistence type="predicted"/>
<keyword evidence="10" id="KW-1185">Reference proteome</keyword>
<evidence type="ECO:0000256" key="5">
    <source>
        <dbReference type="ARBA" id="ARBA00022833"/>
    </source>
</evidence>
<feature type="domain" description="C2H2-type" evidence="8">
    <location>
        <begin position="346"/>
        <end position="373"/>
    </location>
</feature>
<dbReference type="Pfam" id="PF00096">
    <property type="entry name" value="zf-C2H2"/>
    <property type="match status" value="4"/>
</dbReference>
<feature type="domain" description="C2H2-type" evidence="8">
    <location>
        <begin position="374"/>
        <end position="402"/>
    </location>
</feature>
<keyword evidence="5" id="KW-0862">Zinc</keyword>
<feature type="domain" description="C2H2-type" evidence="8">
    <location>
        <begin position="205"/>
        <end position="232"/>
    </location>
</feature>
<evidence type="ECO:0000256" key="6">
    <source>
        <dbReference type="ARBA" id="ARBA00023242"/>
    </source>
</evidence>
<evidence type="ECO:0000256" key="1">
    <source>
        <dbReference type="ARBA" id="ARBA00004123"/>
    </source>
</evidence>
<reference evidence="9" key="1">
    <citation type="submission" date="2021-03" db="EMBL/GenBank/DDBJ databases">
        <title>Chromosome level genome of the anhydrobiotic midge Polypedilum vanderplanki.</title>
        <authorList>
            <person name="Yoshida Y."/>
            <person name="Kikawada T."/>
            <person name="Gusev O."/>
        </authorList>
    </citation>
    <scope>NUCLEOTIDE SEQUENCE</scope>
    <source>
        <strain evidence="9">NIAS01</strain>
        <tissue evidence="9">Whole body or cell culture</tissue>
    </source>
</reference>
<dbReference type="PROSITE" id="PS50157">
    <property type="entry name" value="ZINC_FINGER_C2H2_2"/>
    <property type="match status" value="7"/>
</dbReference>
<dbReference type="InterPro" id="IPR050888">
    <property type="entry name" value="ZnF_C2H2-type_TF"/>
</dbReference>
<evidence type="ECO:0000259" key="8">
    <source>
        <dbReference type="PROSITE" id="PS50157"/>
    </source>
</evidence>
<name>A0A9J6C0I1_POLVA</name>
<protein>
    <recommendedName>
        <fullName evidence="8">C2H2-type domain-containing protein</fullName>
    </recommendedName>
</protein>
<sequence>MNSNITLFCFLCARDKSVTIEIESLTENERNKIGEYSVLNYNLPMMPTKICVRCHRFMKKMEKFQRRCESVEKMYIEILKCKDKSKIEDIIGKYNLEDDSDNEEESSTIFNIIPSSSLGNQDLNQISVEIFETIEEDVDHMEHQKRSKTTAPIEKPKILNPTALPKIENKIRLDILKCDLCEHKTSTKTAMENHMELHIKNEKLYECTVCQKKFASNRTLKNHSAIHMGVERKVYECSECLKILSSKTALNTHIKWHHSEHEFKCEICSKKLATKSSLTEHLKSHETTKHHKCPICSKKYKTASSLSNHLDIHSNIEYKCSICDLQLKSRRTLKQHEKVHSNVVLHKCEICGAEFKRTKTYKEHLITHTNMRPYKCDFCSKTFTNGPNCRKHIREVHPELDQAESNDRKKIVQLPKIDDLLQMTKMKS</sequence>
<comment type="caution">
    <text evidence="9">The sequence shown here is derived from an EMBL/GenBank/DDBJ whole genome shotgun (WGS) entry which is preliminary data.</text>
</comment>
<evidence type="ECO:0000256" key="2">
    <source>
        <dbReference type="ARBA" id="ARBA00022723"/>
    </source>
</evidence>
<dbReference type="PROSITE" id="PS00028">
    <property type="entry name" value="ZINC_FINGER_C2H2_1"/>
    <property type="match status" value="7"/>
</dbReference>
<dbReference type="PANTHER" id="PTHR24406">
    <property type="entry name" value="TRANSCRIPTIONAL REPRESSOR CTCFL-RELATED"/>
    <property type="match status" value="1"/>
</dbReference>